<reference evidence="1 2" key="1">
    <citation type="submission" date="2022-10" db="EMBL/GenBank/DDBJ databases">
        <title>The complete genomes of actinobacterial strains from the NBC collection.</title>
        <authorList>
            <person name="Joergensen T.S."/>
            <person name="Alvarez Arevalo M."/>
            <person name="Sterndorff E.B."/>
            <person name="Faurdal D."/>
            <person name="Vuksanovic O."/>
            <person name="Mourched A.-S."/>
            <person name="Charusanti P."/>
            <person name="Shaw S."/>
            <person name="Blin K."/>
            <person name="Weber T."/>
        </authorList>
    </citation>
    <scope>NUCLEOTIDE SEQUENCE [LARGE SCALE GENOMIC DNA]</scope>
    <source>
        <strain evidence="1 2">NBC_00123</strain>
    </source>
</reference>
<sequence length="440" mass="47362">MARRREAYGAFYEGDFGLSALAARVHASAGPVDPQTVLGLAADVAGLGEGEGAVELGTDLRLLLDSAVPDEALRTVWRAATGGRFDPAGHGMDFRGWLRRFAEPYPARARERDSRYGSLFTPPVIDEADLREDVVTEIRASAAEGGAFAAPPFAGLPGALESIAMEADADLALRLLLRVLKVRRIAVGKEQYDRLMALDERLAYPGPLVYDDLAVRWPPVDPARRDAEGDFGLTALASRFAGPWHAHTPHEVLARAVADDETGQTPGSAAAVLLQDALRLLESPLPTTVIVTLWGAASERGYDIERAGADGREWLRTIAAACRGRLAEVAPDHRPGTLPVRTAHSGAVQDLLSELTPELARRTVSPHAHPLPGADVAEAVARVVAEVDPDLGLRLLVRLLAVLAVPLTEERYARFRALGERFGYGAWHVPEALELLVRND</sequence>
<accession>A0ABZ1LLZ0</accession>
<dbReference type="EMBL" id="CP108188">
    <property type="protein sequence ID" value="WTR73298.1"/>
    <property type="molecule type" value="Genomic_DNA"/>
</dbReference>
<dbReference type="Proteomes" id="UP001622594">
    <property type="component" value="Chromosome"/>
</dbReference>
<evidence type="ECO:0000313" key="2">
    <source>
        <dbReference type="Proteomes" id="UP001622594"/>
    </source>
</evidence>
<evidence type="ECO:0000313" key="1">
    <source>
        <dbReference type="EMBL" id="WTR73298.1"/>
    </source>
</evidence>
<proteinExistence type="predicted"/>
<gene>
    <name evidence="1" type="ORF">OG814_30425</name>
</gene>
<organism evidence="1 2">
    <name type="scientific">Streptomyces zaomyceticus</name>
    <dbReference type="NCBI Taxonomy" id="68286"/>
    <lineage>
        <taxon>Bacteria</taxon>
        <taxon>Bacillati</taxon>
        <taxon>Actinomycetota</taxon>
        <taxon>Actinomycetes</taxon>
        <taxon>Kitasatosporales</taxon>
        <taxon>Streptomycetaceae</taxon>
        <taxon>Streptomyces</taxon>
    </lineage>
</organism>
<dbReference type="RefSeq" id="WP_406336161.1">
    <property type="nucleotide sequence ID" value="NZ_CP108188.1"/>
</dbReference>
<protein>
    <submittedName>
        <fullName evidence="1">Uncharacterized protein</fullName>
    </submittedName>
</protein>
<keyword evidence="2" id="KW-1185">Reference proteome</keyword>
<name>A0ABZ1LLZ0_9ACTN</name>